<dbReference type="GO" id="GO:0005737">
    <property type="term" value="C:cytoplasm"/>
    <property type="evidence" value="ECO:0007669"/>
    <property type="project" value="TreeGrafter"/>
</dbReference>
<dbReference type="AlphaFoldDB" id="A0A644VYD8"/>
<proteinExistence type="inferred from homology"/>
<gene>
    <name evidence="3" type="primary">yddE_4</name>
    <name evidence="3" type="ORF">SDC9_42666</name>
</gene>
<dbReference type="NCBIfam" id="TIGR00654">
    <property type="entry name" value="PhzF_family"/>
    <property type="match status" value="1"/>
</dbReference>
<comment type="similarity">
    <text evidence="1">Belongs to the PhzF family.</text>
</comment>
<dbReference type="PIRSF" id="PIRSF016184">
    <property type="entry name" value="PhzC_PhzF"/>
    <property type="match status" value="1"/>
</dbReference>
<accession>A0A644VYD8</accession>
<comment type="caution">
    <text evidence="3">The sequence shown here is derived from an EMBL/GenBank/DDBJ whole genome shotgun (WGS) entry which is preliminary data.</text>
</comment>
<dbReference type="Pfam" id="PF02567">
    <property type="entry name" value="PhzC-PhzF"/>
    <property type="match status" value="1"/>
</dbReference>
<dbReference type="InterPro" id="IPR003719">
    <property type="entry name" value="Phenazine_PhzF-like"/>
</dbReference>
<dbReference type="EC" id="5.1.-.-" evidence="3"/>
<organism evidence="3">
    <name type="scientific">bioreactor metagenome</name>
    <dbReference type="NCBI Taxonomy" id="1076179"/>
    <lineage>
        <taxon>unclassified sequences</taxon>
        <taxon>metagenomes</taxon>
        <taxon>ecological metagenomes</taxon>
    </lineage>
</organism>
<dbReference type="SUPFAM" id="SSF54506">
    <property type="entry name" value="Diaminopimelate epimerase-like"/>
    <property type="match status" value="1"/>
</dbReference>
<dbReference type="PANTHER" id="PTHR13774:SF17">
    <property type="entry name" value="PHENAZINE BIOSYNTHESIS-LIKE DOMAIN-CONTAINING PROTEIN"/>
    <property type="match status" value="1"/>
</dbReference>
<dbReference type="GO" id="GO:0016853">
    <property type="term" value="F:isomerase activity"/>
    <property type="evidence" value="ECO:0007669"/>
    <property type="project" value="UniProtKB-KW"/>
</dbReference>
<protein>
    <submittedName>
        <fullName evidence="3">Putative isomerase YddE</fullName>
        <ecNumber evidence="3">5.1.-.-</ecNumber>
    </submittedName>
</protein>
<dbReference type="PANTHER" id="PTHR13774">
    <property type="entry name" value="PHENAZINE BIOSYNTHESIS PROTEIN"/>
    <property type="match status" value="1"/>
</dbReference>
<dbReference type="EMBL" id="VSSQ01000512">
    <property type="protein sequence ID" value="MPL96485.1"/>
    <property type="molecule type" value="Genomic_DNA"/>
</dbReference>
<reference evidence="3" key="1">
    <citation type="submission" date="2019-08" db="EMBL/GenBank/DDBJ databases">
        <authorList>
            <person name="Kucharzyk K."/>
            <person name="Murdoch R.W."/>
            <person name="Higgins S."/>
            <person name="Loffler F."/>
        </authorList>
    </citation>
    <scope>NUCLEOTIDE SEQUENCE</scope>
</reference>
<evidence type="ECO:0000256" key="1">
    <source>
        <dbReference type="ARBA" id="ARBA00008270"/>
    </source>
</evidence>
<sequence length="263" mass="29221">MKIVSYQVDSFTDKVFGGNPAVVVLLENSLPDTLLKLIARENAAPETAFILKTESGYNLRWFTPDIEMDLCGHATLASAHILFTERSDGVSEVVFNTVSGPLAVKRESDYYLMNFPVREGVPASLPEEIFDSLNIKPKEIFKARDYMLVYPSQNEVESIEINRSIFDEININPGGVIITAPGRDCDFVSRFFTPQATILEDPVTGSAHCTLAPYWAKRLRKSVLQAKQISSRGGVLECRIEDSGVVIKGKAVTYSKSEIYITE</sequence>
<evidence type="ECO:0000313" key="3">
    <source>
        <dbReference type="EMBL" id="MPL96485.1"/>
    </source>
</evidence>
<dbReference type="Gene3D" id="3.10.310.10">
    <property type="entry name" value="Diaminopimelate Epimerase, Chain A, domain 1"/>
    <property type="match status" value="2"/>
</dbReference>
<name>A0A644VYD8_9ZZZZ</name>
<keyword evidence="2 3" id="KW-0413">Isomerase</keyword>
<evidence type="ECO:0000256" key="2">
    <source>
        <dbReference type="ARBA" id="ARBA00023235"/>
    </source>
</evidence>